<dbReference type="GO" id="GO:0008270">
    <property type="term" value="F:zinc ion binding"/>
    <property type="evidence" value="ECO:0007669"/>
    <property type="project" value="UniProtKB-UniRule"/>
</dbReference>
<feature type="binding site" evidence="8">
    <location>
        <position position="577"/>
    </location>
    <ligand>
        <name>Mg(2+)</name>
        <dbReference type="ChEBI" id="CHEBI:18420"/>
    </ligand>
</feature>
<dbReference type="Gene3D" id="2.40.40.20">
    <property type="match status" value="1"/>
</dbReference>
<protein>
    <recommendedName>
        <fullName evidence="8">DNA-directed RNA polymerase subunit beta'</fullName>
        <ecNumber evidence="8">2.7.7.6</ecNumber>
    </recommendedName>
    <alternativeName>
        <fullName evidence="8">PEP</fullName>
    </alternativeName>
    <alternativeName>
        <fullName evidence="8">Plastid-encoded RNA polymerase subunit beta'</fullName>
        <shortName evidence="8">RNA polymerase subunit beta'</shortName>
    </alternativeName>
</protein>
<feature type="binding site" evidence="8">
    <location>
        <position position="575"/>
    </location>
    <ligand>
        <name>Mg(2+)</name>
        <dbReference type="ChEBI" id="CHEBI:18420"/>
    </ligand>
</feature>
<dbReference type="Gene3D" id="4.10.860.120">
    <property type="entry name" value="RNA polymerase II, clamp domain"/>
    <property type="match status" value="1"/>
</dbReference>
<dbReference type="GO" id="GO:0000287">
    <property type="term" value="F:magnesium ion binding"/>
    <property type="evidence" value="ECO:0007669"/>
    <property type="project" value="UniProtKB-UniRule"/>
</dbReference>
<evidence type="ECO:0000256" key="4">
    <source>
        <dbReference type="ARBA" id="ARBA00022679"/>
    </source>
</evidence>
<dbReference type="InterPro" id="IPR007080">
    <property type="entry name" value="RNA_pol_Rpb1_1"/>
</dbReference>
<dbReference type="GO" id="GO:0006351">
    <property type="term" value="P:DNA-templated transcription"/>
    <property type="evidence" value="ECO:0007669"/>
    <property type="project" value="UniProtKB-UniRule"/>
</dbReference>
<evidence type="ECO:0000256" key="2">
    <source>
        <dbReference type="ARBA" id="ARBA00007207"/>
    </source>
</evidence>
<comment type="catalytic activity">
    <reaction evidence="7 8 9">
        <text>RNA(n) + a ribonucleoside 5'-triphosphate = RNA(n+1) + diphosphate</text>
        <dbReference type="Rhea" id="RHEA:21248"/>
        <dbReference type="Rhea" id="RHEA-COMP:14527"/>
        <dbReference type="Rhea" id="RHEA-COMP:17342"/>
        <dbReference type="ChEBI" id="CHEBI:33019"/>
        <dbReference type="ChEBI" id="CHEBI:61557"/>
        <dbReference type="ChEBI" id="CHEBI:140395"/>
        <dbReference type="EC" id="2.7.7.6"/>
    </reaction>
</comment>
<sequence length="764" mass="88708">MINQNQHRQLQIGLASPEQIRAWSERILPNGERVGEVTNPYAFDIETNQPERDGLFRERIFGPKKTGVCACGKPKVIENEEGSQFCKHCGVELVDSRIRRYRMGYIKLACPVVHIWYFKRRPSYIANLLDLTRKDLESLVYCDSCITRAVANKPTLLRVGSGPFQYQDQYWTDIIHKYITWRDLRKFLEREITTGGNAIREKLAGLDLQIILDRSSMEWVTLDAILKTQNVFDGLPEEGVPEEEESLELLIEKQIERQINEEIEREWEKWEKKNLEQEVPEEEESLESHIKKIWEKEGTEEKDLFEEDLLYEEEVPDWEEYMIRRRKDFLVRRMKLTKHFIQTNIQPEWMVLCLLPVLPPESRPMFQLDEGDIITSDINELYRKLILRNRTLTKFLAKLFTPLPDSVNGQKRLIQEAVDALLDNGIGGQPVTDRHDRPYKSFSDLIQGKEGRFRENLLGKRVDYSGRSVIVVGPFLSLYQCGLPLEIAVELFQAFLIRSLIERHIAPNLRAAKSLIRDRAPIIWSVLKEVLRGYPLLLNRAPTLHRLGIQAFQPILIEGRAIRLHPLVCAGFNADFDGDQMAVHVPLSLEAQAEARLLMFSHINLLSPATGDSLCVPTQDMLLGLYRSTLENNQGIYENKYHPYNSKNKIISPSFSSYEDALGAYQHKRIDLDSPLWLRWGRVPDLGTGIPIINSVNREAPIEVQYEPLGTFYEIYEDFQIRKSRVGEIINRYIRTTVGRTRLNREIEEAMKGLWAYVSREMSL</sequence>
<proteinExistence type="inferred from homology"/>
<evidence type="ECO:0000256" key="1">
    <source>
        <dbReference type="ARBA" id="ARBA00004026"/>
    </source>
</evidence>
<evidence type="ECO:0000256" key="5">
    <source>
        <dbReference type="ARBA" id="ARBA00022695"/>
    </source>
</evidence>
<geneLocation type="chloroplast" evidence="11"/>
<dbReference type="GO" id="GO:0009507">
    <property type="term" value="C:chloroplast"/>
    <property type="evidence" value="ECO:0007669"/>
    <property type="project" value="UniProtKB-SubCell"/>
</dbReference>
<comment type="subcellular location">
    <subcellularLocation>
        <location evidence="8">Plastid</location>
        <location evidence="8">Chloroplast</location>
    </subcellularLocation>
</comment>
<dbReference type="InterPro" id="IPR044893">
    <property type="entry name" value="RNA_pol_Rpb1_clamp_domain"/>
</dbReference>
<dbReference type="Gene3D" id="1.10.40.90">
    <property type="match status" value="1"/>
</dbReference>
<dbReference type="InterPro" id="IPR045867">
    <property type="entry name" value="DNA-dir_RpoC_beta_prime"/>
</dbReference>
<organism evidence="11">
    <name type="scientific">Retrophyllum piresii</name>
    <dbReference type="NCBI Taxonomy" id="1505646"/>
    <lineage>
        <taxon>Eukaryota</taxon>
        <taxon>Viridiplantae</taxon>
        <taxon>Streptophyta</taxon>
        <taxon>Embryophyta</taxon>
        <taxon>Tracheophyta</taxon>
        <taxon>Spermatophyta</taxon>
        <taxon>Pinopsida</taxon>
        <taxon>Pinidae</taxon>
        <taxon>Conifers II</taxon>
        <taxon>Araucariales</taxon>
        <taxon>Podocarpaceae</taxon>
        <taxon>Retrophyllum</taxon>
    </lineage>
</organism>
<feature type="binding site" evidence="8">
    <location>
        <position position="89"/>
    </location>
    <ligand>
        <name>Zn(2+)</name>
        <dbReference type="ChEBI" id="CHEBI:29105"/>
    </ligand>
</feature>
<dbReference type="InterPro" id="IPR006592">
    <property type="entry name" value="RNA_pol_N"/>
</dbReference>
<accession>A0A075E4S0</accession>
<comment type="similarity">
    <text evidence="2 8">Belongs to the RNA polymerase beta' chain family. RpoC1 subfamily.</text>
</comment>
<evidence type="ECO:0000259" key="10">
    <source>
        <dbReference type="SMART" id="SM00663"/>
    </source>
</evidence>
<comment type="function">
    <text evidence="1 8 9">DNA-dependent RNA polymerase catalyzes the transcription of DNA into RNA using the four ribonucleoside triphosphates as substrates.</text>
</comment>
<keyword evidence="3 8" id="KW-0240">DNA-directed RNA polymerase</keyword>
<comment type="cofactor">
    <cofactor evidence="8">
        <name>Zn(2+)</name>
        <dbReference type="ChEBI" id="CHEBI:29105"/>
    </cofactor>
    <text evidence="8">Binds 1 Zn(2+) ion per subunit.</text>
</comment>
<dbReference type="GeneID" id="20355942"/>
<evidence type="ECO:0000256" key="3">
    <source>
        <dbReference type="ARBA" id="ARBA00022478"/>
    </source>
</evidence>
<keyword evidence="11" id="KW-0150">Chloroplast</keyword>
<feature type="binding site" evidence="8">
    <location>
        <position position="69"/>
    </location>
    <ligand>
        <name>Zn(2+)</name>
        <dbReference type="ChEBI" id="CHEBI:29105"/>
    </ligand>
</feature>
<dbReference type="Gene3D" id="1.10.274.100">
    <property type="entry name" value="RNA polymerase Rpb1, domain 3"/>
    <property type="match status" value="1"/>
</dbReference>
<feature type="binding site" evidence="8">
    <location>
        <position position="71"/>
    </location>
    <ligand>
        <name>Zn(2+)</name>
        <dbReference type="ChEBI" id="CHEBI:29105"/>
    </ligand>
</feature>
<dbReference type="RefSeq" id="YP_009057732.1">
    <property type="nucleotide sequence ID" value="NC_024827.1"/>
</dbReference>
<dbReference type="Pfam" id="PF00623">
    <property type="entry name" value="RNA_pol_Rpb1_2"/>
    <property type="match status" value="2"/>
</dbReference>
<dbReference type="PANTHER" id="PTHR19376:SF54">
    <property type="entry name" value="DNA-DIRECTED RNA POLYMERASE SUBUNIT BETA"/>
    <property type="match status" value="1"/>
</dbReference>
<keyword evidence="8" id="KW-0460">Magnesium</keyword>
<dbReference type="GO" id="GO:0000428">
    <property type="term" value="C:DNA-directed RNA polymerase complex"/>
    <property type="evidence" value="ECO:0007669"/>
    <property type="project" value="UniProtKB-KW"/>
</dbReference>
<feature type="domain" description="RNA polymerase N-terminal" evidence="10">
    <location>
        <begin position="348"/>
        <end position="629"/>
    </location>
</feature>
<dbReference type="AlphaFoldDB" id="A0A075E4S0"/>
<keyword evidence="4 8" id="KW-0808">Transferase</keyword>
<keyword evidence="11" id="KW-0934">Plastid</keyword>
<comment type="cofactor">
    <cofactor evidence="8">
        <name>Mg(2+)</name>
        <dbReference type="ChEBI" id="CHEBI:18420"/>
    </cofactor>
    <text evidence="8">Binds 1 Mg(2+) ion per subunit.</text>
</comment>
<dbReference type="SMART" id="SM00663">
    <property type="entry name" value="RPOLA_N"/>
    <property type="match status" value="1"/>
</dbReference>
<keyword evidence="5 8" id="KW-0548">Nucleotidyltransferase</keyword>
<dbReference type="PANTHER" id="PTHR19376">
    <property type="entry name" value="DNA-DIRECTED RNA POLYMERASE"/>
    <property type="match status" value="1"/>
</dbReference>
<dbReference type="InterPro" id="IPR042102">
    <property type="entry name" value="RNA_pol_Rpb1_3_sf"/>
</dbReference>
<dbReference type="EC" id="2.7.7.6" evidence="8"/>
<keyword evidence="6 8" id="KW-0804">Transcription</keyword>
<dbReference type="GO" id="GO:0003677">
    <property type="term" value="F:DNA binding"/>
    <property type="evidence" value="ECO:0007669"/>
    <property type="project" value="UniProtKB-UniRule"/>
</dbReference>
<dbReference type="HAMAP" id="MF_01323">
    <property type="entry name" value="RNApol_bact_RpoC1"/>
    <property type="match status" value="1"/>
</dbReference>
<evidence type="ECO:0000256" key="7">
    <source>
        <dbReference type="ARBA" id="ARBA00048552"/>
    </source>
</evidence>
<feature type="binding site" evidence="8">
    <location>
        <position position="579"/>
    </location>
    <ligand>
        <name>Mg(2+)</name>
        <dbReference type="ChEBI" id="CHEBI:18420"/>
    </ligand>
</feature>
<name>A0A075E4S0_9CONI</name>
<keyword evidence="8" id="KW-0862">Zinc</keyword>
<evidence type="ECO:0000313" key="11">
    <source>
        <dbReference type="EMBL" id="AIC07472.1"/>
    </source>
</evidence>
<dbReference type="InterPro" id="IPR034678">
    <property type="entry name" value="RNApol_RpoC1"/>
</dbReference>
<keyword evidence="8" id="KW-0479">Metal-binding</keyword>
<reference evidence="11" key="1">
    <citation type="journal article" date="2016" name="Tree Genet. Genomes">
        <title>The plastome sequence of the endemic Amazonian conifer, Retrophyllum piresii (Silba) C.N.Page, reveals different recombination events and plastome isoforms.</title>
        <authorList>
            <person name="Vieira L.N."/>
            <person name="Rogalski"/>
            <person name="Faoro H."/>
            <person name="MFraga H.P.F."/>
            <person name="Dos Anjos K.C."/>
            <person name="Picchi G.F.A."/>
            <person name="Nodari R.O."/>
            <person name="Pedrosa F.O."/>
            <person name="Souza E.M."/>
            <person name="Guerra M.P."/>
        </authorList>
    </citation>
    <scope>NUCLEOTIDE SEQUENCE</scope>
</reference>
<comment type="subunit">
    <text evidence="8">In plastids the minimal PEP RNA polymerase catalytic core is composed of four subunits: alpha, beta, beta', and beta''. When a (nuclear-encoded) sigma factor is associated with the core the holoenzyme is formed, which can initiate transcription.</text>
</comment>
<dbReference type="InterPro" id="IPR000722">
    <property type="entry name" value="RNA_pol_asu"/>
</dbReference>
<evidence type="ECO:0000256" key="8">
    <source>
        <dbReference type="HAMAP-Rule" id="MF_01323"/>
    </source>
</evidence>
<dbReference type="GO" id="GO:0003899">
    <property type="term" value="F:DNA-directed RNA polymerase activity"/>
    <property type="evidence" value="ECO:0007669"/>
    <property type="project" value="UniProtKB-UniRule"/>
</dbReference>
<dbReference type="EMBL" id="KJ617081">
    <property type="protein sequence ID" value="AIC07472.1"/>
    <property type="molecule type" value="Genomic_DNA"/>
</dbReference>
<evidence type="ECO:0000256" key="6">
    <source>
        <dbReference type="ARBA" id="ARBA00023163"/>
    </source>
</evidence>
<feature type="binding site" evidence="8">
    <location>
        <position position="86"/>
    </location>
    <ligand>
        <name>Zn(2+)</name>
        <dbReference type="ChEBI" id="CHEBI:29105"/>
    </ligand>
</feature>
<dbReference type="Pfam" id="PF04997">
    <property type="entry name" value="RNA_pol_Rpb1_1"/>
    <property type="match status" value="1"/>
</dbReference>
<dbReference type="SUPFAM" id="SSF64484">
    <property type="entry name" value="beta and beta-prime subunits of DNA dependent RNA-polymerase"/>
    <property type="match status" value="1"/>
</dbReference>
<gene>
    <name evidence="8 11" type="primary">rpoC1</name>
</gene>
<evidence type="ECO:0000256" key="9">
    <source>
        <dbReference type="RuleBase" id="RU004279"/>
    </source>
</evidence>